<dbReference type="SUPFAM" id="SSF141868">
    <property type="entry name" value="EAL domain-like"/>
    <property type="match status" value="1"/>
</dbReference>
<sequence length="263" mass="30251">MHKPIYSDQQRKNALERLIQNRQLVTYFQPIVDMKSQRVIGFELLNRPDQSPEFAGANDLYSFASKMNLASQLDRVCRDIGIQRFSSAAAMYEELRMMQIFVNVHTDALESPGFHSQETLGILEENGLSPTQIVFEITERGAIEDYTRFGEILVCYHEKGFRIAIDDFGTGYNSLQSIVYVNPHIIKVDRSIVNQIDNRERQQKLLEIITRYAREIGALVLAEGVERKEEVCLLMQLGVDLAQGYYFGPPTTEIGRFRHLLMH</sequence>
<evidence type="ECO:0000313" key="2">
    <source>
        <dbReference type="EMBL" id="OUM90927.1"/>
    </source>
</evidence>
<dbReference type="InterPro" id="IPR035919">
    <property type="entry name" value="EAL_sf"/>
</dbReference>
<dbReference type="AlphaFoldDB" id="A0A1Y3PXL7"/>
<dbReference type="PANTHER" id="PTHR33121:SF76">
    <property type="entry name" value="SIGNALING PROTEIN"/>
    <property type="match status" value="1"/>
</dbReference>
<dbReference type="PANTHER" id="PTHR33121">
    <property type="entry name" value="CYCLIC DI-GMP PHOSPHODIESTERASE PDEF"/>
    <property type="match status" value="1"/>
</dbReference>
<accession>A0A1Y3PXL7</accession>
<dbReference type="SMART" id="SM00052">
    <property type="entry name" value="EAL"/>
    <property type="match status" value="1"/>
</dbReference>
<proteinExistence type="predicted"/>
<dbReference type="GO" id="GO:0071111">
    <property type="term" value="F:cyclic-guanylate-specific phosphodiesterase activity"/>
    <property type="evidence" value="ECO:0007669"/>
    <property type="project" value="InterPro"/>
</dbReference>
<evidence type="ECO:0000313" key="3">
    <source>
        <dbReference type="Proteomes" id="UP000196475"/>
    </source>
</evidence>
<dbReference type="Proteomes" id="UP000196475">
    <property type="component" value="Unassembled WGS sequence"/>
</dbReference>
<organism evidence="2 3">
    <name type="scientific">Bacillus thermozeamaize</name>
    <dbReference type="NCBI Taxonomy" id="230954"/>
    <lineage>
        <taxon>Bacteria</taxon>
        <taxon>Bacillati</taxon>
        <taxon>Bacillota</taxon>
        <taxon>Bacilli</taxon>
        <taxon>Bacillales</taxon>
        <taxon>Bacillaceae</taxon>
        <taxon>Bacillus</taxon>
    </lineage>
</organism>
<dbReference type="PROSITE" id="PS50883">
    <property type="entry name" value="EAL"/>
    <property type="match status" value="1"/>
</dbReference>
<dbReference type="InterPro" id="IPR050706">
    <property type="entry name" value="Cyclic-di-GMP_PDE-like"/>
</dbReference>
<dbReference type="Gene3D" id="3.20.20.450">
    <property type="entry name" value="EAL domain"/>
    <property type="match status" value="1"/>
</dbReference>
<evidence type="ECO:0000259" key="1">
    <source>
        <dbReference type="PROSITE" id="PS50883"/>
    </source>
</evidence>
<feature type="domain" description="EAL" evidence="1">
    <location>
        <begin position="8"/>
        <end position="263"/>
    </location>
</feature>
<reference evidence="3" key="1">
    <citation type="submission" date="2016-06" db="EMBL/GenBank/DDBJ databases">
        <authorList>
            <person name="Nascimento L."/>
            <person name="Pereira R.V."/>
            <person name="Martins L.F."/>
            <person name="Quaggio R.B."/>
            <person name="Silva A.M."/>
            <person name="Setubal J.C."/>
        </authorList>
    </citation>
    <scope>NUCLEOTIDE SEQUENCE [LARGE SCALE GENOMIC DNA]</scope>
</reference>
<gene>
    <name evidence="2" type="ORF">BAA01_00415</name>
</gene>
<dbReference type="CDD" id="cd01948">
    <property type="entry name" value="EAL"/>
    <property type="match status" value="1"/>
</dbReference>
<dbReference type="InterPro" id="IPR001633">
    <property type="entry name" value="EAL_dom"/>
</dbReference>
<dbReference type="Pfam" id="PF00563">
    <property type="entry name" value="EAL"/>
    <property type="match status" value="1"/>
</dbReference>
<protein>
    <recommendedName>
        <fullName evidence="1">EAL domain-containing protein</fullName>
    </recommendedName>
</protein>
<name>A0A1Y3PXL7_9BACI</name>
<dbReference type="EMBL" id="LZRT01000009">
    <property type="protein sequence ID" value="OUM90927.1"/>
    <property type="molecule type" value="Genomic_DNA"/>
</dbReference>
<comment type="caution">
    <text evidence="2">The sequence shown here is derived from an EMBL/GenBank/DDBJ whole genome shotgun (WGS) entry which is preliminary data.</text>
</comment>